<evidence type="ECO:0000313" key="10">
    <source>
        <dbReference type="Proteomes" id="UP000298493"/>
    </source>
</evidence>
<comment type="similarity">
    <text evidence="2">Belongs to the RNase H family.</text>
</comment>
<evidence type="ECO:0000256" key="6">
    <source>
        <dbReference type="ARBA" id="ARBA00022759"/>
    </source>
</evidence>
<evidence type="ECO:0000313" key="9">
    <source>
        <dbReference type="EMBL" id="TID23447.1"/>
    </source>
</evidence>
<protein>
    <recommendedName>
        <fullName evidence="3">ribonuclease H</fullName>
        <ecNumber evidence="3">3.1.26.4</ecNumber>
    </recommendedName>
</protein>
<keyword evidence="10" id="KW-1185">Reference proteome</keyword>
<dbReference type="EMBL" id="SNSC02000006">
    <property type="protein sequence ID" value="TID23447.1"/>
    <property type="molecule type" value="Genomic_DNA"/>
</dbReference>
<dbReference type="Pfam" id="PF00075">
    <property type="entry name" value="RNase_H"/>
    <property type="match status" value="1"/>
</dbReference>
<keyword evidence="4" id="KW-0540">Nuclease</keyword>
<evidence type="ECO:0000256" key="1">
    <source>
        <dbReference type="ARBA" id="ARBA00000077"/>
    </source>
</evidence>
<dbReference type="GO" id="GO:0046872">
    <property type="term" value="F:metal ion binding"/>
    <property type="evidence" value="ECO:0007669"/>
    <property type="project" value="UniProtKB-KW"/>
</dbReference>
<dbReference type="PANTHER" id="PTHR10642:SF26">
    <property type="entry name" value="RIBONUCLEASE H1"/>
    <property type="match status" value="1"/>
</dbReference>
<evidence type="ECO:0000256" key="2">
    <source>
        <dbReference type="ARBA" id="ARBA00005300"/>
    </source>
</evidence>
<evidence type="ECO:0000256" key="5">
    <source>
        <dbReference type="ARBA" id="ARBA00022723"/>
    </source>
</evidence>
<comment type="caution">
    <text evidence="9">The sequence shown here is derived from an EMBL/GenBank/DDBJ whole genome shotgun (WGS) entry which is preliminary data.</text>
</comment>
<dbReference type="InterPro" id="IPR036397">
    <property type="entry name" value="RNaseH_sf"/>
</dbReference>
<comment type="catalytic activity">
    <reaction evidence="1">
        <text>Endonucleolytic cleavage to 5'-phosphomonoester.</text>
        <dbReference type="EC" id="3.1.26.4"/>
    </reaction>
</comment>
<dbReference type="EC" id="3.1.26.4" evidence="3"/>
<reference evidence="9 10" key="1">
    <citation type="submission" date="2019-04" db="EMBL/GenBank/DDBJ databases">
        <title>High contiguity whole genome sequence and gene annotation resource for two Venturia nashicola isolates.</title>
        <authorList>
            <person name="Prokchorchik M."/>
            <person name="Won K."/>
            <person name="Lee Y."/>
            <person name="Choi E.D."/>
            <person name="Segonzac C."/>
            <person name="Sohn K.H."/>
        </authorList>
    </citation>
    <scope>NUCLEOTIDE SEQUENCE [LARGE SCALE GENOMIC DNA]</scope>
    <source>
        <strain evidence="9 10">PRI2</strain>
    </source>
</reference>
<dbReference type="InterPro" id="IPR002156">
    <property type="entry name" value="RNaseH_domain"/>
</dbReference>
<name>A0A4Z1P3S4_9PEZI</name>
<dbReference type="Gene3D" id="3.30.420.10">
    <property type="entry name" value="Ribonuclease H-like superfamily/Ribonuclease H"/>
    <property type="match status" value="1"/>
</dbReference>
<dbReference type="InterPro" id="IPR012337">
    <property type="entry name" value="RNaseH-like_sf"/>
</dbReference>
<gene>
    <name evidence="9" type="ORF">E6O75_ATG03083</name>
</gene>
<evidence type="ECO:0000256" key="7">
    <source>
        <dbReference type="ARBA" id="ARBA00022801"/>
    </source>
</evidence>
<evidence type="ECO:0000259" key="8">
    <source>
        <dbReference type="PROSITE" id="PS50879"/>
    </source>
</evidence>
<dbReference type="InterPro" id="IPR050092">
    <property type="entry name" value="RNase_H"/>
</dbReference>
<dbReference type="PROSITE" id="PS50879">
    <property type="entry name" value="RNASE_H_1"/>
    <property type="match status" value="1"/>
</dbReference>
<evidence type="ECO:0000256" key="4">
    <source>
        <dbReference type="ARBA" id="ARBA00022722"/>
    </source>
</evidence>
<dbReference type="PANTHER" id="PTHR10642">
    <property type="entry name" value="RIBONUCLEASE H1"/>
    <property type="match status" value="1"/>
</dbReference>
<dbReference type="STRING" id="86259.A0A4Z1P3S4"/>
<dbReference type="GO" id="GO:0004523">
    <property type="term" value="F:RNA-DNA hybrid ribonuclease activity"/>
    <property type="evidence" value="ECO:0007669"/>
    <property type="project" value="UniProtKB-EC"/>
</dbReference>
<dbReference type="GO" id="GO:0003676">
    <property type="term" value="F:nucleic acid binding"/>
    <property type="evidence" value="ECO:0007669"/>
    <property type="project" value="InterPro"/>
</dbReference>
<keyword evidence="6" id="KW-0255">Endonuclease</keyword>
<proteinExistence type="inferred from homology"/>
<keyword evidence="5" id="KW-0479">Metal-binding</keyword>
<dbReference type="GO" id="GO:0043137">
    <property type="term" value="P:DNA replication, removal of RNA primer"/>
    <property type="evidence" value="ECO:0007669"/>
    <property type="project" value="TreeGrafter"/>
</dbReference>
<organism evidence="9 10">
    <name type="scientific">Venturia nashicola</name>
    <dbReference type="NCBI Taxonomy" id="86259"/>
    <lineage>
        <taxon>Eukaryota</taxon>
        <taxon>Fungi</taxon>
        <taxon>Dikarya</taxon>
        <taxon>Ascomycota</taxon>
        <taxon>Pezizomycotina</taxon>
        <taxon>Dothideomycetes</taxon>
        <taxon>Pleosporomycetidae</taxon>
        <taxon>Venturiales</taxon>
        <taxon>Venturiaceae</taxon>
        <taxon>Venturia</taxon>
    </lineage>
</organism>
<sequence>MSCRMEVYIDGGCRSNGQDWAIGAAAACFKSQGGEWDQSWIMELPRGRYERKPTSQRAELSAVIMALNKIIEKANTLPTNAWPEVTIYTDSKYVVGCMRDWIVNWQQNNFRNANGKEVANRDLIEEASDLDYDVLEMGSIAYVWIPREQNTFADRMCNVCLDRQERRITQRH</sequence>
<keyword evidence="7" id="KW-0378">Hydrolase</keyword>
<evidence type="ECO:0000256" key="3">
    <source>
        <dbReference type="ARBA" id="ARBA00012180"/>
    </source>
</evidence>
<accession>A0A4Z1P3S4</accession>
<dbReference type="SUPFAM" id="SSF53098">
    <property type="entry name" value="Ribonuclease H-like"/>
    <property type="match status" value="1"/>
</dbReference>
<dbReference type="AlphaFoldDB" id="A0A4Z1P3S4"/>
<dbReference type="Proteomes" id="UP000298493">
    <property type="component" value="Unassembled WGS sequence"/>
</dbReference>
<feature type="domain" description="RNase H type-1" evidence="8">
    <location>
        <begin position="1"/>
        <end position="170"/>
    </location>
</feature>